<dbReference type="Pfam" id="PF00144">
    <property type="entry name" value="Beta-lactamase"/>
    <property type="match status" value="1"/>
</dbReference>
<sequence>MPDGWGGLDTEVLDEVCAKALAEHSCPSVSIGVAEGDELVLARAYGLADIAADRPATTRTAYGLASVTKAFTATAVCLAADDGLLDLDAPIPGTFAGTAPTVRQVLQHRGGFPAFYNFHYGPGPLPIDIGDYRALVREPGTDFEYSNIGYAALGSLLESVTGRRLGDLLRERIFEPLGLRSFGYGPAYDGPAPVAQRYSAGGRPYPTCFSAHSAAGAGWASAGDVALFARRSAGLLTPATAAAGYDAVAISEHLGYGFGRIVSRGAGPLIRSHGGGMGGIAAMMIEVPERDLSVAVLANSTSKAARDAVVNHLMAVLAPGFRAEQVNPMTEQVRPMALAAGEWAGEISTVEGDIPLRITVLPEGRVEIALDGAPAVTAPAGASQRWDLRVSAPLQLPTADARLNSPHLALELRTDQGGLVGRAVAFKDGDQEGLLGAYLVHPCVLHSR</sequence>
<dbReference type="PANTHER" id="PTHR46825:SF9">
    <property type="entry name" value="BETA-LACTAMASE-RELATED DOMAIN-CONTAINING PROTEIN"/>
    <property type="match status" value="1"/>
</dbReference>
<dbReference type="Gene3D" id="3.40.710.10">
    <property type="entry name" value="DD-peptidase/beta-lactamase superfamily"/>
    <property type="match status" value="1"/>
</dbReference>
<evidence type="ECO:0000259" key="1">
    <source>
        <dbReference type="Pfam" id="PF00144"/>
    </source>
</evidence>
<evidence type="ECO:0000313" key="2">
    <source>
        <dbReference type="EMBL" id="SEG95931.1"/>
    </source>
</evidence>
<dbReference type="EMBL" id="FNVU01000035">
    <property type="protein sequence ID" value="SEG95931.1"/>
    <property type="molecule type" value="Genomic_DNA"/>
</dbReference>
<dbReference type="OrthoDB" id="3863176at2"/>
<dbReference type="SUPFAM" id="SSF56601">
    <property type="entry name" value="beta-lactamase/transpeptidase-like"/>
    <property type="match status" value="1"/>
</dbReference>
<protein>
    <submittedName>
        <fullName evidence="2">CubicO group peptidase, beta-lactamase class C family</fullName>
    </submittedName>
</protein>
<dbReference type="Proteomes" id="UP000236754">
    <property type="component" value="Unassembled WGS sequence"/>
</dbReference>
<name>A0A1H6EF87_9ACTN</name>
<dbReference type="InterPro" id="IPR012338">
    <property type="entry name" value="Beta-lactam/transpept-like"/>
</dbReference>
<reference evidence="2 3" key="1">
    <citation type="submission" date="2016-10" db="EMBL/GenBank/DDBJ databases">
        <authorList>
            <person name="de Groot N.N."/>
        </authorList>
    </citation>
    <scope>NUCLEOTIDE SEQUENCE [LARGE SCALE GENOMIC DNA]</scope>
    <source>
        <strain evidence="2 3">CGMCC 4.2023</strain>
    </source>
</reference>
<dbReference type="PANTHER" id="PTHR46825">
    <property type="entry name" value="D-ALANYL-D-ALANINE-CARBOXYPEPTIDASE/ENDOPEPTIDASE AMPH"/>
    <property type="match status" value="1"/>
</dbReference>
<dbReference type="AlphaFoldDB" id="A0A1H6EF87"/>
<feature type="domain" description="Beta-lactamase-related" evidence="1">
    <location>
        <begin position="14"/>
        <end position="316"/>
    </location>
</feature>
<accession>A0A1H6EF87</accession>
<organism evidence="2 3">
    <name type="scientific">Actinacidiphila yanglinensis</name>
    <dbReference type="NCBI Taxonomy" id="310779"/>
    <lineage>
        <taxon>Bacteria</taxon>
        <taxon>Bacillati</taxon>
        <taxon>Actinomycetota</taxon>
        <taxon>Actinomycetes</taxon>
        <taxon>Kitasatosporales</taxon>
        <taxon>Streptomycetaceae</taxon>
        <taxon>Actinacidiphila</taxon>
    </lineage>
</organism>
<proteinExistence type="predicted"/>
<evidence type="ECO:0000313" key="3">
    <source>
        <dbReference type="Proteomes" id="UP000236754"/>
    </source>
</evidence>
<keyword evidence="3" id="KW-1185">Reference proteome</keyword>
<dbReference type="InterPro" id="IPR050491">
    <property type="entry name" value="AmpC-like"/>
</dbReference>
<dbReference type="InterPro" id="IPR001466">
    <property type="entry name" value="Beta-lactam-related"/>
</dbReference>
<gene>
    <name evidence="2" type="ORF">SAMN05216223_13539</name>
</gene>